<dbReference type="Proteomes" id="UP000243542">
    <property type="component" value="Unassembled WGS sequence"/>
</dbReference>
<keyword evidence="8" id="KW-1185">Reference proteome</keyword>
<keyword evidence="5" id="KW-0464">Manganese</keyword>
<sequence length="379" mass="39649">MPEATVPAAVLRVAALETRLLDIPLVRPHRFSVATMHTQGVLLIRLVTEDGVVGWGEGVVPGGPWWGGESVEGMAALVEHHLAPLVLGQDVLRPEALARHLEKHAAGAPFARAGVEMAVWDAAGRALNVPVSQLLGGARQERLPVTWALGTEPAEIVIDEARELLAQGRHHSFKLKMGTLPADEDVTRVSAVTHALDGAAPVAVDLNGAWDEHTARRWLPALAEAGVHLAEQPLPAANVAGLARLRHQTTIAIMADESLWTPADALHLATAHAADVLALKIGKSGGLSATRRIAAVADAAGLGCYGGTTIETSLGTSASAHLFAATTVGVGTELFGPLLLADDIATEPVTYEAGELLLTDGLGFGITIDEEKVAKYARR</sequence>
<dbReference type="SFLD" id="SFLDS00001">
    <property type="entry name" value="Enolase"/>
    <property type="match status" value="1"/>
</dbReference>
<dbReference type="SFLD" id="SFLDG00180">
    <property type="entry name" value="muconate_cycloisomerase"/>
    <property type="match status" value="1"/>
</dbReference>
<dbReference type="AlphaFoldDB" id="A0A2A9FF45"/>
<dbReference type="Gene3D" id="3.30.390.10">
    <property type="entry name" value="Enolase-like, N-terminal domain"/>
    <property type="match status" value="1"/>
</dbReference>
<evidence type="ECO:0000256" key="1">
    <source>
        <dbReference type="ARBA" id="ARBA00001936"/>
    </source>
</evidence>
<organism evidence="7 8">
    <name type="scientific">Amycolatopsis sulphurea</name>
    <dbReference type="NCBI Taxonomy" id="76022"/>
    <lineage>
        <taxon>Bacteria</taxon>
        <taxon>Bacillati</taxon>
        <taxon>Actinomycetota</taxon>
        <taxon>Actinomycetes</taxon>
        <taxon>Pseudonocardiales</taxon>
        <taxon>Pseudonocardiaceae</taxon>
        <taxon>Amycolatopsis</taxon>
    </lineage>
</organism>
<dbReference type="InterPro" id="IPR029017">
    <property type="entry name" value="Enolase-like_N"/>
</dbReference>
<accession>A0A2A9FF45</accession>
<dbReference type="SFLD" id="SFLDG01258">
    <property type="entry name" value="(chloro)muconate_cycloisomeras"/>
    <property type="match status" value="1"/>
</dbReference>
<dbReference type="SFLD" id="SFLDF00009">
    <property type="entry name" value="o-succinylbenzoate_synthase"/>
    <property type="match status" value="1"/>
</dbReference>
<evidence type="ECO:0000313" key="8">
    <source>
        <dbReference type="Proteomes" id="UP000243542"/>
    </source>
</evidence>
<dbReference type="Gene3D" id="3.20.20.120">
    <property type="entry name" value="Enolase-like C-terminal domain"/>
    <property type="match status" value="1"/>
</dbReference>
<dbReference type="GO" id="GO:0018850">
    <property type="term" value="F:chloromuconate cycloisomerase activity"/>
    <property type="evidence" value="ECO:0007669"/>
    <property type="project" value="InterPro"/>
</dbReference>
<evidence type="ECO:0000313" key="7">
    <source>
        <dbReference type="EMBL" id="PFG49192.1"/>
    </source>
</evidence>
<dbReference type="RefSeq" id="WP_098513138.1">
    <property type="nucleotide sequence ID" value="NZ_JBIAKZ010000001.1"/>
</dbReference>
<dbReference type="Pfam" id="PF13378">
    <property type="entry name" value="MR_MLE_C"/>
    <property type="match status" value="1"/>
</dbReference>
<dbReference type="SUPFAM" id="SSF54826">
    <property type="entry name" value="Enolase N-terminal domain-like"/>
    <property type="match status" value="1"/>
</dbReference>
<dbReference type="InterPro" id="IPR036849">
    <property type="entry name" value="Enolase-like_C_sf"/>
</dbReference>
<comment type="cofactor">
    <cofactor evidence="1">
        <name>Mn(2+)</name>
        <dbReference type="ChEBI" id="CHEBI:29035"/>
    </cofactor>
</comment>
<keyword evidence="7" id="KW-0413">Isomerase</keyword>
<protein>
    <submittedName>
        <fullName evidence="7">Muconate cycloisomerase</fullName>
    </submittedName>
</protein>
<reference evidence="7 8" key="1">
    <citation type="submission" date="2017-10" db="EMBL/GenBank/DDBJ databases">
        <title>Sequencing the genomes of 1000 actinobacteria strains.</title>
        <authorList>
            <person name="Klenk H.-P."/>
        </authorList>
    </citation>
    <scope>NUCLEOTIDE SEQUENCE [LARGE SCALE GENOMIC DNA]</scope>
    <source>
        <strain evidence="7 8">DSM 46092</strain>
    </source>
</reference>
<dbReference type="InterPro" id="IPR034593">
    <property type="entry name" value="DgoD-like"/>
</dbReference>
<dbReference type="InterPro" id="IPR029065">
    <property type="entry name" value="Enolase_C-like"/>
</dbReference>
<comment type="caution">
    <text evidence="7">The sequence shown here is derived from an EMBL/GenBank/DDBJ whole genome shotgun (WGS) entry which is preliminary data.</text>
</comment>
<dbReference type="GO" id="GO:0018849">
    <property type="term" value="F:muconate cycloisomerase activity"/>
    <property type="evidence" value="ECO:0007669"/>
    <property type="project" value="InterPro"/>
</dbReference>
<dbReference type="Pfam" id="PF02746">
    <property type="entry name" value="MR_MLE_N"/>
    <property type="match status" value="1"/>
</dbReference>
<evidence type="ECO:0000256" key="5">
    <source>
        <dbReference type="ARBA" id="ARBA00023211"/>
    </source>
</evidence>
<dbReference type="PANTHER" id="PTHR48080">
    <property type="entry name" value="D-GALACTONATE DEHYDRATASE-RELATED"/>
    <property type="match status" value="1"/>
</dbReference>
<feature type="domain" description="Mandelate racemase/muconate lactonizing enzyme C-terminal" evidence="6">
    <location>
        <begin position="154"/>
        <end position="252"/>
    </location>
</feature>
<dbReference type="NCBIfam" id="TIGR02534">
    <property type="entry name" value="mucon_cyclo"/>
    <property type="match status" value="1"/>
</dbReference>
<dbReference type="EMBL" id="PDJK01000002">
    <property type="protein sequence ID" value="PFG49192.1"/>
    <property type="molecule type" value="Genomic_DNA"/>
</dbReference>
<dbReference type="SUPFAM" id="SSF51604">
    <property type="entry name" value="Enolase C-terminal domain-like"/>
    <property type="match status" value="1"/>
</dbReference>
<proteinExistence type="inferred from homology"/>
<dbReference type="GO" id="GO:0030145">
    <property type="term" value="F:manganese ion binding"/>
    <property type="evidence" value="ECO:0007669"/>
    <property type="project" value="InterPro"/>
</dbReference>
<evidence type="ECO:0000256" key="3">
    <source>
        <dbReference type="ARBA" id="ARBA00022723"/>
    </source>
</evidence>
<name>A0A2A9FF45_9PSEU</name>
<evidence type="ECO:0000256" key="2">
    <source>
        <dbReference type="ARBA" id="ARBA00008031"/>
    </source>
</evidence>
<evidence type="ECO:0000259" key="6">
    <source>
        <dbReference type="SMART" id="SM00922"/>
    </source>
</evidence>
<gene>
    <name evidence="7" type="ORF">ATK36_4331</name>
</gene>
<comment type="similarity">
    <text evidence="2">Belongs to the mandelate racemase/muconate lactonizing enzyme family.</text>
</comment>
<dbReference type="InterPro" id="IPR013341">
    <property type="entry name" value="Mandelate_racemase_N_dom"/>
</dbReference>
<keyword evidence="4" id="KW-0058">Aromatic hydrocarbons catabolism</keyword>
<keyword evidence="3" id="KW-0479">Metal-binding</keyword>
<dbReference type="SMART" id="SM00922">
    <property type="entry name" value="MR_MLE"/>
    <property type="match status" value="1"/>
</dbReference>
<dbReference type="InterPro" id="IPR013342">
    <property type="entry name" value="Mandelate_racemase_C"/>
</dbReference>
<dbReference type="InterPro" id="IPR013370">
    <property type="entry name" value="Chloromuconate_cycloisomerase"/>
</dbReference>
<evidence type="ECO:0000256" key="4">
    <source>
        <dbReference type="ARBA" id="ARBA00022797"/>
    </source>
</evidence>
<dbReference type="PANTHER" id="PTHR48080:SF3">
    <property type="entry name" value="ENOLASE SUPERFAMILY MEMBER DDB_G0284701"/>
    <property type="match status" value="1"/>
</dbReference>